<keyword evidence="3" id="KW-1185">Reference proteome</keyword>
<protein>
    <recommendedName>
        <fullName evidence="4">Fibronectin type-III domain-containing protein</fullName>
    </recommendedName>
</protein>
<dbReference type="OrthoDB" id="1358846at2"/>
<gene>
    <name evidence="2" type="ORF">CHU92_10970</name>
</gene>
<evidence type="ECO:0000256" key="1">
    <source>
        <dbReference type="SAM" id="SignalP"/>
    </source>
</evidence>
<dbReference type="EMBL" id="NOXV01000284">
    <property type="protein sequence ID" value="OYQ35430.1"/>
    <property type="molecule type" value="Genomic_DNA"/>
</dbReference>
<comment type="caution">
    <text evidence="2">The sequence shown here is derived from an EMBL/GenBank/DDBJ whole genome shotgun (WGS) entry which is preliminary data.</text>
</comment>
<organism evidence="2 3">
    <name type="scientific">Flavobacterium cyanobacteriorum</name>
    <dbReference type="NCBI Taxonomy" id="2022802"/>
    <lineage>
        <taxon>Bacteria</taxon>
        <taxon>Pseudomonadati</taxon>
        <taxon>Bacteroidota</taxon>
        <taxon>Flavobacteriia</taxon>
        <taxon>Flavobacteriales</taxon>
        <taxon>Flavobacteriaceae</taxon>
        <taxon>Flavobacterium</taxon>
    </lineage>
</organism>
<dbReference type="Proteomes" id="UP000216605">
    <property type="component" value="Unassembled WGS sequence"/>
</dbReference>
<evidence type="ECO:0000313" key="2">
    <source>
        <dbReference type="EMBL" id="OYQ35430.1"/>
    </source>
</evidence>
<keyword evidence="1" id="KW-0732">Signal</keyword>
<evidence type="ECO:0000313" key="3">
    <source>
        <dbReference type="Proteomes" id="UP000216605"/>
    </source>
</evidence>
<feature type="chain" id="PRO_5012016248" description="Fibronectin type-III domain-containing protein" evidence="1">
    <location>
        <begin position="21"/>
        <end position="159"/>
    </location>
</feature>
<accession>A0A255Z445</accession>
<dbReference type="AlphaFoldDB" id="A0A255Z445"/>
<proteinExistence type="predicted"/>
<evidence type="ECO:0008006" key="4">
    <source>
        <dbReference type="Google" id="ProtNLM"/>
    </source>
</evidence>
<feature type="signal peptide" evidence="1">
    <location>
        <begin position="1"/>
        <end position="20"/>
    </location>
</feature>
<name>A0A255Z445_9FLAO</name>
<reference evidence="2 3" key="1">
    <citation type="submission" date="2017-07" db="EMBL/GenBank/DDBJ databases">
        <title>Flavobacterium cyanobacteriorum sp. nov., isolated from cyanobacterial aggregates in a eutrophic lake.</title>
        <authorList>
            <person name="Cai H."/>
        </authorList>
    </citation>
    <scope>NUCLEOTIDE SEQUENCE [LARGE SCALE GENOMIC DNA]</scope>
    <source>
        <strain evidence="2 3">TH021</strain>
    </source>
</reference>
<sequence>MKKLLPILALLIGVTGNAQCPPPTDLTYETVSNPNDVIFSWTENGDATTWEITVVPDFTLNTSWPVNGTYISPTTSFVIASAPITSGCHVYFVRSICSSTEQSSWVGIGTSYCSAEIQGYLATLSNQDFKAENNAVQLFPNPAQNSIRIAGRAKIEAVL</sequence>